<evidence type="ECO:0000313" key="2">
    <source>
        <dbReference type="Proteomes" id="UP001465668"/>
    </source>
</evidence>
<dbReference type="EMBL" id="JARVKM010000086">
    <property type="protein sequence ID" value="KAK9770752.1"/>
    <property type="molecule type" value="Genomic_DNA"/>
</dbReference>
<gene>
    <name evidence="1" type="ORF">SCAR479_12543</name>
</gene>
<organism evidence="1 2">
    <name type="scientific">Seiridium cardinale</name>
    <dbReference type="NCBI Taxonomy" id="138064"/>
    <lineage>
        <taxon>Eukaryota</taxon>
        <taxon>Fungi</taxon>
        <taxon>Dikarya</taxon>
        <taxon>Ascomycota</taxon>
        <taxon>Pezizomycotina</taxon>
        <taxon>Sordariomycetes</taxon>
        <taxon>Xylariomycetidae</taxon>
        <taxon>Amphisphaeriales</taxon>
        <taxon>Sporocadaceae</taxon>
        <taxon>Seiridium</taxon>
    </lineage>
</organism>
<sequence>MDILSTKAQATTTIISSLFFSSNKMLSKTFALALVATFAIAIPGTHATWCKYYYDAQCQQSANGDTSFDCANHGSFGSGGGYVQCHTTKTNQQDCKISRCTDSTCSTILNTVQVSPNGGTGPCTGTGGGGPWYEERFA</sequence>
<keyword evidence="2" id="KW-1185">Reference proteome</keyword>
<comment type="caution">
    <text evidence="1">The sequence shown here is derived from an EMBL/GenBank/DDBJ whole genome shotgun (WGS) entry which is preliminary data.</text>
</comment>
<reference evidence="1 2" key="1">
    <citation type="submission" date="2024-02" db="EMBL/GenBank/DDBJ databases">
        <title>First draft genome assembly of two strains of Seiridium cardinale.</title>
        <authorList>
            <person name="Emiliani G."/>
            <person name="Scali E."/>
        </authorList>
    </citation>
    <scope>NUCLEOTIDE SEQUENCE [LARGE SCALE GENOMIC DNA]</scope>
    <source>
        <strain evidence="1 2">BM-138-000479</strain>
    </source>
</reference>
<evidence type="ECO:0000313" key="1">
    <source>
        <dbReference type="EMBL" id="KAK9770752.1"/>
    </source>
</evidence>
<name>A0ABR2XAP6_9PEZI</name>
<dbReference type="Proteomes" id="UP001465668">
    <property type="component" value="Unassembled WGS sequence"/>
</dbReference>
<accession>A0ABR2XAP6</accession>
<proteinExistence type="predicted"/>
<protein>
    <submittedName>
        <fullName evidence="1">Extracellular membrane protein CFEM domain-containing protein</fullName>
    </submittedName>
</protein>